<proteinExistence type="predicted"/>
<evidence type="ECO:0000313" key="1">
    <source>
        <dbReference type="EMBL" id="MEN3537427.1"/>
    </source>
</evidence>
<dbReference type="Proteomes" id="UP001447516">
    <property type="component" value="Unassembled WGS sequence"/>
</dbReference>
<dbReference type="EMBL" id="JBDJAW010000016">
    <property type="protein sequence ID" value="MEN3537427.1"/>
    <property type="molecule type" value="Genomic_DNA"/>
</dbReference>
<dbReference type="RefSeq" id="WP_346227400.1">
    <property type="nucleotide sequence ID" value="NZ_JBDJAW010000016.1"/>
</dbReference>
<gene>
    <name evidence="1" type="ORF">AAH991_20105</name>
</gene>
<sequence>MIKVVAWPLLYLASRWSFKSSRETIPDVHSIYQDGNDAGRFAAQIYRGLREGDLRAEPVVELACQIEELDAGRPPVQEILKRPTAELTSEEVAYLGRDLLRVTGFDQLWATLETAVKVVEGDVRASGIDAVLTIVIPDWDDSGCARVQCCGGCGGPAIWPSSGRDVSVALVEIADAAQDVVMEHIWGVWPTCPEHRLGLHAALVEGTAVWQCAGAGLHTAAAIGDLGLSARQSHSHRSK</sequence>
<reference evidence="1 2" key="1">
    <citation type="submission" date="2024-05" db="EMBL/GenBank/DDBJ databases">
        <title>Microbispora sp.ZYX-F-249.</title>
        <authorList>
            <person name="Xie H."/>
        </authorList>
    </citation>
    <scope>NUCLEOTIDE SEQUENCE [LARGE SCALE GENOMIC DNA]</scope>
    <source>
        <strain evidence="1 2">ZYX-F-249</strain>
    </source>
</reference>
<evidence type="ECO:0000313" key="2">
    <source>
        <dbReference type="Proteomes" id="UP001447516"/>
    </source>
</evidence>
<protein>
    <submittedName>
        <fullName evidence="1">Uncharacterized protein</fullName>
    </submittedName>
</protein>
<accession>A0ABV0AQ61</accession>
<comment type="caution">
    <text evidence="1">The sequence shown here is derived from an EMBL/GenBank/DDBJ whole genome shotgun (WGS) entry which is preliminary data.</text>
</comment>
<organism evidence="1 2">
    <name type="scientific">Microbispora maris</name>
    <dbReference type="NCBI Taxonomy" id="3144104"/>
    <lineage>
        <taxon>Bacteria</taxon>
        <taxon>Bacillati</taxon>
        <taxon>Actinomycetota</taxon>
        <taxon>Actinomycetes</taxon>
        <taxon>Streptosporangiales</taxon>
        <taxon>Streptosporangiaceae</taxon>
        <taxon>Microbispora</taxon>
    </lineage>
</organism>
<keyword evidence="2" id="KW-1185">Reference proteome</keyword>
<name>A0ABV0AQ61_9ACTN</name>